<protein>
    <submittedName>
        <fullName evidence="1">Uncharacterized protein</fullName>
    </submittedName>
</protein>
<feature type="non-terminal residue" evidence="1">
    <location>
        <position position="1"/>
    </location>
</feature>
<sequence>ERRCLTCRYNFWPDYFRFKSLETTTIASSSLEKRKLIPFSGSVIKTPGSKTKNI</sequence>
<proteinExistence type="predicted"/>
<dbReference type="EMBL" id="HACA01017079">
    <property type="protein sequence ID" value="CDW34440.1"/>
    <property type="molecule type" value="Transcribed_RNA"/>
</dbReference>
<accession>A0A0K2U8R0</accession>
<name>A0A0K2U8R0_LEPSM</name>
<organism evidence="1">
    <name type="scientific">Lepeophtheirus salmonis</name>
    <name type="common">Salmon louse</name>
    <name type="synonym">Caligus salmonis</name>
    <dbReference type="NCBI Taxonomy" id="72036"/>
    <lineage>
        <taxon>Eukaryota</taxon>
        <taxon>Metazoa</taxon>
        <taxon>Ecdysozoa</taxon>
        <taxon>Arthropoda</taxon>
        <taxon>Crustacea</taxon>
        <taxon>Multicrustacea</taxon>
        <taxon>Hexanauplia</taxon>
        <taxon>Copepoda</taxon>
        <taxon>Siphonostomatoida</taxon>
        <taxon>Caligidae</taxon>
        <taxon>Lepeophtheirus</taxon>
    </lineage>
</organism>
<reference evidence="1" key="1">
    <citation type="submission" date="2014-05" db="EMBL/GenBank/DDBJ databases">
        <authorList>
            <person name="Chronopoulou M."/>
        </authorList>
    </citation>
    <scope>NUCLEOTIDE SEQUENCE</scope>
    <source>
        <tissue evidence="1">Whole organism</tissue>
    </source>
</reference>
<dbReference type="AlphaFoldDB" id="A0A0K2U8R0"/>
<evidence type="ECO:0000313" key="1">
    <source>
        <dbReference type="EMBL" id="CDW34440.1"/>
    </source>
</evidence>